<dbReference type="SUPFAM" id="SSF57850">
    <property type="entry name" value="RING/U-box"/>
    <property type="match status" value="1"/>
</dbReference>
<gene>
    <name evidence="6" type="ORF">GSTENG00002419001</name>
</gene>
<dbReference type="GO" id="GO:0008270">
    <property type="term" value="F:zinc ion binding"/>
    <property type="evidence" value="ECO:0007669"/>
    <property type="project" value="UniProtKB-KW"/>
</dbReference>
<dbReference type="PANTHER" id="PTHR16047">
    <property type="entry name" value="RFWD3 PROTEIN"/>
    <property type="match status" value="1"/>
</dbReference>
<dbReference type="GO" id="GO:0016567">
    <property type="term" value="P:protein ubiquitination"/>
    <property type="evidence" value="ECO:0007669"/>
    <property type="project" value="InterPro"/>
</dbReference>
<dbReference type="AlphaFoldDB" id="Q4TE60"/>
<dbReference type="GO" id="GO:0004842">
    <property type="term" value="F:ubiquitin-protein transferase activity"/>
    <property type="evidence" value="ECO:0007669"/>
    <property type="project" value="InterPro"/>
</dbReference>
<evidence type="ECO:0000256" key="2">
    <source>
        <dbReference type="ARBA" id="ARBA00022771"/>
    </source>
</evidence>
<keyword evidence="1" id="KW-0479">Metal-binding</keyword>
<feature type="domain" description="RING-type" evidence="5">
    <location>
        <begin position="23"/>
        <end position="61"/>
    </location>
</feature>
<feature type="non-terminal residue" evidence="6">
    <location>
        <position position="105"/>
    </location>
</feature>
<sequence length="105" mass="11620">QPLPTACAPAPPPCGEEGEGDSCTICFEAWTAAGEHRLSALRCGHLFGFTCIQRWLKARAPPASVHRSLEQEQSLRRKAELESAQYKLKLQVVANKYGRAQEELQ</sequence>
<evidence type="ECO:0000259" key="5">
    <source>
        <dbReference type="PROSITE" id="PS50089"/>
    </source>
</evidence>
<dbReference type="InterPro" id="IPR013083">
    <property type="entry name" value="Znf_RING/FYVE/PHD"/>
</dbReference>
<keyword evidence="2 4" id="KW-0863">Zinc-finger</keyword>
<dbReference type="PANTHER" id="PTHR16047:SF7">
    <property type="entry name" value="E3 UBIQUITIN-PROTEIN LIGASE RFWD3"/>
    <property type="match status" value="1"/>
</dbReference>
<evidence type="ECO:0000256" key="3">
    <source>
        <dbReference type="ARBA" id="ARBA00022833"/>
    </source>
</evidence>
<dbReference type="Gene3D" id="3.30.40.10">
    <property type="entry name" value="Zinc/RING finger domain, C3HC4 (zinc finger)"/>
    <property type="match status" value="1"/>
</dbReference>
<accession>Q4TE60</accession>
<dbReference type="PROSITE" id="PS50089">
    <property type="entry name" value="ZF_RING_2"/>
    <property type="match status" value="1"/>
</dbReference>
<dbReference type="EMBL" id="CAAE01005650">
    <property type="protein sequence ID" value="CAF88822.1"/>
    <property type="molecule type" value="Genomic_DNA"/>
</dbReference>
<name>Q4TE60_TETNG</name>
<dbReference type="OrthoDB" id="5600418at2759"/>
<dbReference type="KEGG" id="tng:GSTEN00002419G001"/>
<protein>
    <submittedName>
        <fullName evidence="6">(spotted green pufferfish) hypothetical protein</fullName>
    </submittedName>
</protein>
<dbReference type="InterPro" id="IPR001841">
    <property type="entry name" value="Znf_RING"/>
</dbReference>
<comment type="caution">
    <text evidence="6">The sequence shown here is derived from an EMBL/GenBank/DDBJ whole genome shotgun (WGS) entry which is preliminary data.</text>
</comment>
<dbReference type="Pfam" id="PF13639">
    <property type="entry name" value="zf-RING_2"/>
    <property type="match status" value="1"/>
</dbReference>
<dbReference type="InterPro" id="IPR037381">
    <property type="entry name" value="RFWD3"/>
</dbReference>
<evidence type="ECO:0000313" key="6">
    <source>
        <dbReference type="EMBL" id="CAF88822.1"/>
    </source>
</evidence>
<reference evidence="6" key="2">
    <citation type="submission" date="2004-02" db="EMBL/GenBank/DDBJ databases">
        <authorList>
            <consortium name="Genoscope"/>
            <consortium name="Whitehead Institute Centre for Genome Research"/>
        </authorList>
    </citation>
    <scope>NUCLEOTIDE SEQUENCE</scope>
</reference>
<dbReference type="GO" id="GO:0005634">
    <property type="term" value="C:nucleus"/>
    <property type="evidence" value="ECO:0007669"/>
    <property type="project" value="InterPro"/>
</dbReference>
<evidence type="ECO:0000256" key="1">
    <source>
        <dbReference type="ARBA" id="ARBA00022723"/>
    </source>
</evidence>
<feature type="non-terminal residue" evidence="6">
    <location>
        <position position="1"/>
    </location>
</feature>
<keyword evidence="3" id="KW-0862">Zinc</keyword>
<organism evidence="6">
    <name type="scientific">Tetraodon nigroviridis</name>
    <name type="common">Spotted green pufferfish</name>
    <name type="synonym">Chelonodon nigroviridis</name>
    <dbReference type="NCBI Taxonomy" id="99883"/>
    <lineage>
        <taxon>Eukaryota</taxon>
        <taxon>Metazoa</taxon>
        <taxon>Chordata</taxon>
        <taxon>Craniata</taxon>
        <taxon>Vertebrata</taxon>
        <taxon>Euteleostomi</taxon>
        <taxon>Actinopterygii</taxon>
        <taxon>Neopterygii</taxon>
        <taxon>Teleostei</taxon>
        <taxon>Neoteleostei</taxon>
        <taxon>Acanthomorphata</taxon>
        <taxon>Eupercaria</taxon>
        <taxon>Tetraodontiformes</taxon>
        <taxon>Tetradontoidea</taxon>
        <taxon>Tetraodontidae</taxon>
        <taxon>Tetraodon</taxon>
    </lineage>
</organism>
<evidence type="ECO:0000256" key="4">
    <source>
        <dbReference type="PROSITE-ProRule" id="PRU00175"/>
    </source>
</evidence>
<reference evidence="6" key="1">
    <citation type="journal article" date="2004" name="Nature">
        <title>Genome duplication in the teleost fish Tetraodon nigroviridis reveals the early vertebrate proto-karyotype.</title>
        <authorList>
            <person name="Jaillon O."/>
            <person name="Aury J.-M."/>
            <person name="Brunet F."/>
            <person name="Petit J.-L."/>
            <person name="Stange-Thomann N."/>
            <person name="Mauceli E."/>
            <person name="Bouneau L."/>
            <person name="Fischer C."/>
            <person name="Ozouf-Costaz C."/>
            <person name="Bernot A."/>
            <person name="Nicaud S."/>
            <person name="Jaffe D."/>
            <person name="Fisher S."/>
            <person name="Lutfalla G."/>
            <person name="Dossat C."/>
            <person name="Segurens B."/>
            <person name="Dasilva C."/>
            <person name="Salanoubat M."/>
            <person name="Levy M."/>
            <person name="Boudet N."/>
            <person name="Castellano S."/>
            <person name="Anthouard V."/>
            <person name="Jubin C."/>
            <person name="Castelli V."/>
            <person name="Katinka M."/>
            <person name="Vacherie B."/>
            <person name="Biemont C."/>
            <person name="Skalli Z."/>
            <person name="Cattolico L."/>
            <person name="Poulain J."/>
            <person name="De Berardinis V."/>
            <person name="Cruaud C."/>
            <person name="Duprat S."/>
            <person name="Brottier P."/>
            <person name="Coutanceau J.-P."/>
            <person name="Gouzy J."/>
            <person name="Parra G."/>
            <person name="Lardier G."/>
            <person name="Chapple C."/>
            <person name="McKernan K.J."/>
            <person name="McEwan P."/>
            <person name="Bosak S."/>
            <person name="Kellis M."/>
            <person name="Volff J.-N."/>
            <person name="Guigo R."/>
            <person name="Zody M.C."/>
            <person name="Mesirov J."/>
            <person name="Lindblad-Toh K."/>
            <person name="Birren B."/>
            <person name="Nusbaum C."/>
            <person name="Kahn D."/>
            <person name="Robinson-Rechavi M."/>
            <person name="Laudet V."/>
            <person name="Schachter V."/>
            <person name="Quetier F."/>
            <person name="Saurin W."/>
            <person name="Scarpelli C."/>
            <person name="Wincker P."/>
            <person name="Lander E.S."/>
            <person name="Weissenbach J."/>
            <person name="Roest Crollius H."/>
        </authorList>
    </citation>
    <scope>NUCLEOTIDE SEQUENCE [LARGE SCALE GENOMIC DNA]</scope>
</reference>
<dbReference type="GO" id="GO:0036297">
    <property type="term" value="P:interstrand cross-link repair"/>
    <property type="evidence" value="ECO:0007669"/>
    <property type="project" value="InterPro"/>
</dbReference>
<proteinExistence type="predicted"/>